<keyword evidence="1" id="KW-0808">Transferase</keyword>
<keyword evidence="3" id="KW-0805">Transcription regulation</keyword>
<protein>
    <submittedName>
        <fullName evidence="9">Transcriptional antiterminator</fullName>
    </submittedName>
</protein>
<keyword evidence="5" id="KW-0804">Transcription</keyword>
<name>A0ABU0E5U1_9FIRM</name>
<dbReference type="EMBL" id="JAUSUR010000006">
    <property type="protein sequence ID" value="MDQ0362259.1"/>
    <property type="molecule type" value="Genomic_DNA"/>
</dbReference>
<evidence type="ECO:0000256" key="3">
    <source>
        <dbReference type="ARBA" id="ARBA00023015"/>
    </source>
</evidence>
<evidence type="ECO:0000259" key="6">
    <source>
        <dbReference type="PROSITE" id="PS51094"/>
    </source>
</evidence>
<evidence type="ECO:0000259" key="7">
    <source>
        <dbReference type="PROSITE" id="PS51099"/>
    </source>
</evidence>
<comment type="caution">
    <text evidence="9">The sequence shown here is derived from an EMBL/GenBank/DDBJ whole genome shotgun (WGS) entry which is preliminary data.</text>
</comment>
<dbReference type="Gene3D" id="3.40.930.10">
    <property type="entry name" value="Mannitol-specific EII, Chain A"/>
    <property type="match status" value="1"/>
</dbReference>
<dbReference type="SUPFAM" id="SSF55804">
    <property type="entry name" value="Phoshotransferase/anion transport protein"/>
    <property type="match status" value="1"/>
</dbReference>
<dbReference type="CDD" id="cd00211">
    <property type="entry name" value="PTS_IIA_fru"/>
    <property type="match status" value="1"/>
</dbReference>
<dbReference type="InterPro" id="IPR016152">
    <property type="entry name" value="PTrfase/Anion_transptr"/>
</dbReference>
<dbReference type="PROSITE" id="PS51099">
    <property type="entry name" value="PTS_EIIB_TYPE_2"/>
    <property type="match status" value="1"/>
</dbReference>
<dbReference type="InterPro" id="IPR036634">
    <property type="entry name" value="PRD_sf"/>
</dbReference>
<dbReference type="SUPFAM" id="SSF52794">
    <property type="entry name" value="PTS system IIB component-like"/>
    <property type="match status" value="1"/>
</dbReference>
<dbReference type="InterPro" id="IPR013011">
    <property type="entry name" value="PTS_EIIB_2"/>
</dbReference>
<dbReference type="Gene3D" id="1.10.1790.10">
    <property type="entry name" value="PRD domain"/>
    <property type="match status" value="2"/>
</dbReference>
<dbReference type="InterPro" id="IPR036095">
    <property type="entry name" value="PTS_EIIB-like_sf"/>
</dbReference>
<evidence type="ECO:0000256" key="2">
    <source>
        <dbReference type="ARBA" id="ARBA00022737"/>
    </source>
</evidence>
<feature type="domain" description="PRD" evidence="8">
    <location>
        <begin position="312"/>
        <end position="418"/>
    </location>
</feature>
<gene>
    <name evidence="9" type="ORF">J2S15_003013</name>
</gene>
<dbReference type="CDD" id="cd05568">
    <property type="entry name" value="PTS_IIB_bgl_like"/>
    <property type="match status" value="1"/>
</dbReference>
<dbReference type="Pfam" id="PF00359">
    <property type="entry name" value="PTS_EIIA_2"/>
    <property type="match status" value="1"/>
</dbReference>
<dbReference type="PANTHER" id="PTHR30185:SF18">
    <property type="entry name" value="TRANSCRIPTIONAL REGULATOR MTLR"/>
    <property type="match status" value="1"/>
</dbReference>
<dbReference type="PROSITE" id="PS51094">
    <property type="entry name" value="PTS_EIIA_TYPE_2"/>
    <property type="match status" value="1"/>
</dbReference>
<dbReference type="InterPro" id="IPR007737">
    <property type="entry name" value="Mga_HTH"/>
</dbReference>
<evidence type="ECO:0000313" key="9">
    <source>
        <dbReference type="EMBL" id="MDQ0362259.1"/>
    </source>
</evidence>
<dbReference type="Gene3D" id="1.10.10.10">
    <property type="entry name" value="Winged helix-like DNA-binding domain superfamily/Winged helix DNA-binding domain"/>
    <property type="match status" value="2"/>
</dbReference>
<keyword evidence="4" id="KW-0010">Activator</keyword>
<evidence type="ECO:0000256" key="1">
    <source>
        <dbReference type="ARBA" id="ARBA00022679"/>
    </source>
</evidence>
<sequence length="656" mass="75325">MNNRQEQLLDLLLNMEQYQTIKALSDTIQVSVSTVHNDLNVIAEMLENKQMQLHKKPSVGVKIIGSDVQKKDLLHGLTTQRKTSTIMSAEIRRMRIVAKLLYYRDGTSLNKLSEEFYVSKNSIVSDLSKIKQELNEHYGLNLIKDYKGTRISGSEKEIRHALSDVVNEFLKLDIEEKDLEENNSRLELSSYYRLQNIFEFDGLEEIEAIITEAEAQLGYKINDLSYMNLVTHIAILIKRLKAGSTYTVDESHIVYTLPDQKETLDIANHIAEKISNQFHIKIPSAEINYIYQYLVCSGIQSDYLHYNNYVDSIDQYYIDIVDEIIAFVSDSIHCDLHEDKELKLSLLVHVVPMMQRMKYKIQINNPLVNEIKSRYSALFSVITLAIEIMGDSWNAISDDEIGFLAIHFQAAIERSVEEKRVIIVCPEGIGFSRLIAQRIERYVSSVKVVDTIPYSSLKTKDLSDIDLVVSTVPILECSKPVVEVTSFISEFDIQGINNFLIENSMYEKEGEFKHLLEIIDDDNIFIEEKEISKEEVIHKMSQLMSDKGYVDKEFEESIYKREHIRSTEIGNMVAIPHGSEVYVKAPTIGITVLKHPMIWGKQKVKIIFLIAANLEDLAHTKSMLRDLYSLIDSQKHITLLKDVTTADEVIHIIETE</sequence>
<dbReference type="InterPro" id="IPR036388">
    <property type="entry name" value="WH-like_DNA-bd_sf"/>
</dbReference>
<feature type="domain" description="PRD" evidence="8">
    <location>
        <begin position="197"/>
        <end position="304"/>
    </location>
</feature>
<dbReference type="Pfam" id="PF00874">
    <property type="entry name" value="PRD"/>
    <property type="match status" value="2"/>
</dbReference>
<evidence type="ECO:0000313" key="10">
    <source>
        <dbReference type="Proteomes" id="UP001230220"/>
    </source>
</evidence>
<dbReference type="RefSeq" id="WP_307409709.1">
    <property type="nucleotide sequence ID" value="NZ_JAUSUR010000006.1"/>
</dbReference>
<dbReference type="PROSITE" id="PS51372">
    <property type="entry name" value="PRD_2"/>
    <property type="match status" value="2"/>
</dbReference>
<dbReference type="PROSITE" id="PS00372">
    <property type="entry name" value="PTS_EIIA_TYPE_2_HIS"/>
    <property type="match status" value="1"/>
</dbReference>
<evidence type="ECO:0000256" key="4">
    <source>
        <dbReference type="ARBA" id="ARBA00023159"/>
    </source>
</evidence>
<dbReference type="InterPro" id="IPR050661">
    <property type="entry name" value="BglG_antiterminators"/>
</dbReference>
<dbReference type="Proteomes" id="UP001230220">
    <property type="component" value="Unassembled WGS sequence"/>
</dbReference>
<dbReference type="PANTHER" id="PTHR30185">
    <property type="entry name" value="CRYPTIC BETA-GLUCOSIDE BGL OPERON ANTITERMINATOR"/>
    <property type="match status" value="1"/>
</dbReference>
<dbReference type="Gene3D" id="3.40.50.2300">
    <property type="match status" value="1"/>
</dbReference>
<keyword evidence="10" id="KW-1185">Reference proteome</keyword>
<proteinExistence type="predicted"/>
<organism evidence="9 10">
    <name type="scientific">Breznakia pachnodae</name>
    <dbReference type="NCBI Taxonomy" id="265178"/>
    <lineage>
        <taxon>Bacteria</taxon>
        <taxon>Bacillati</taxon>
        <taxon>Bacillota</taxon>
        <taxon>Erysipelotrichia</taxon>
        <taxon>Erysipelotrichales</taxon>
        <taxon>Erysipelotrichaceae</taxon>
        <taxon>Breznakia</taxon>
    </lineage>
</organism>
<dbReference type="SUPFAM" id="SSF63520">
    <property type="entry name" value="PTS-regulatory domain, PRD"/>
    <property type="match status" value="2"/>
</dbReference>
<accession>A0ABU0E5U1</accession>
<reference evidence="9 10" key="1">
    <citation type="submission" date="2023-07" db="EMBL/GenBank/DDBJ databases">
        <title>Genomic Encyclopedia of Type Strains, Phase IV (KMG-IV): sequencing the most valuable type-strain genomes for metagenomic binning, comparative biology and taxonomic classification.</title>
        <authorList>
            <person name="Goeker M."/>
        </authorList>
    </citation>
    <scope>NUCLEOTIDE SEQUENCE [LARGE SCALE GENOMIC DNA]</scope>
    <source>
        <strain evidence="9 10">DSM 16784</strain>
    </source>
</reference>
<evidence type="ECO:0000256" key="5">
    <source>
        <dbReference type="ARBA" id="ARBA00023163"/>
    </source>
</evidence>
<feature type="domain" description="PTS EIIB type-2" evidence="7">
    <location>
        <begin position="419"/>
        <end position="508"/>
    </location>
</feature>
<dbReference type="Pfam" id="PF05043">
    <property type="entry name" value="Mga"/>
    <property type="match status" value="1"/>
</dbReference>
<feature type="domain" description="PTS EIIA type-2" evidence="6">
    <location>
        <begin position="517"/>
        <end position="656"/>
    </location>
</feature>
<dbReference type="InterPro" id="IPR011608">
    <property type="entry name" value="PRD"/>
</dbReference>
<dbReference type="InterPro" id="IPR002178">
    <property type="entry name" value="PTS_EIIA_type-2_dom"/>
</dbReference>
<evidence type="ECO:0000259" key="8">
    <source>
        <dbReference type="PROSITE" id="PS51372"/>
    </source>
</evidence>
<keyword evidence="2" id="KW-0677">Repeat</keyword>